<dbReference type="EMBL" id="RLIH01000004">
    <property type="protein sequence ID" value="RVU55069.1"/>
    <property type="molecule type" value="Genomic_DNA"/>
</dbReference>
<evidence type="ECO:0000256" key="4">
    <source>
        <dbReference type="ARBA" id="ARBA00022692"/>
    </source>
</evidence>
<dbReference type="SUPFAM" id="SSF82861">
    <property type="entry name" value="Mechanosensitive channel protein MscS (YggB), transmembrane region"/>
    <property type="match status" value="1"/>
</dbReference>
<feature type="domain" description="Mechanosensitive ion channel transmembrane helices 2/3" evidence="10">
    <location>
        <begin position="71"/>
        <end position="109"/>
    </location>
</feature>
<dbReference type="SUPFAM" id="SSF82689">
    <property type="entry name" value="Mechanosensitive channel protein MscS (YggB), C-terminal domain"/>
    <property type="match status" value="1"/>
</dbReference>
<dbReference type="Gene3D" id="1.10.287.1260">
    <property type="match status" value="1"/>
</dbReference>
<dbReference type="PANTHER" id="PTHR30460:SF0">
    <property type="entry name" value="MODERATE CONDUCTANCE MECHANOSENSITIVE CHANNEL YBIO"/>
    <property type="match status" value="1"/>
</dbReference>
<dbReference type="InterPro" id="IPR011014">
    <property type="entry name" value="MscS_channel_TM-2"/>
</dbReference>
<evidence type="ECO:0000256" key="2">
    <source>
        <dbReference type="ARBA" id="ARBA00008017"/>
    </source>
</evidence>
<dbReference type="PANTHER" id="PTHR30460">
    <property type="entry name" value="MODERATE CONDUCTANCE MECHANOSENSITIVE CHANNEL YBIO"/>
    <property type="match status" value="1"/>
</dbReference>
<dbReference type="FunFam" id="2.30.30.60:FF:000001">
    <property type="entry name" value="MscS Mechanosensitive ion channel"/>
    <property type="match status" value="1"/>
</dbReference>
<name>A0A437S7K9_9FIRM</name>
<evidence type="ECO:0000256" key="1">
    <source>
        <dbReference type="ARBA" id="ARBA00004651"/>
    </source>
</evidence>
<dbReference type="InterPro" id="IPR023408">
    <property type="entry name" value="MscS_beta-dom_sf"/>
</dbReference>
<dbReference type="InterPro" id="IPR045276">
    <property type="entry name" value="YbiO_bact"/>
</dbReference>
<proteinExistence type="inferred from homology"/>
<dbReference type="GO" id="GO:0005886">
    <property type="term" value="C:plasma membrane"/>
    <property type="evidence" value="ECO:0007669"/>
    <property type="project" value="UniProtKB-SubCell"/>
</dbReference>
<reference evidence="11 12" key="1">
    <citation type="submission" date="2018-11" db="EMBL/GenBank/DDBJ databases">
        <title>Genome sequencing and assembly of Anaerosphaera sp. nov., GS7-6-2.</title>
        <authorList>
            <person name="Rettenmaier R."/>
            <person name="Liebl W."/>
            <person name="Zverlov V."/>
        </authorList>
    </citation>
    <scope>NUCLEOTIDE SEQUENCE [LARGE SCALE GENOMIC DNA]</scope>
    <source>
        <strain evidence="11 12">GS7-6-2</strain>
    </source>
</reference>
<dbReference type="AlphaFoldDB" id="A0A437S7K9"/>
<feature type="domain" description="Mechanosensitive ion channel MscS C-terminal" evidence="9">
    <location>
        <begin position="181"/>
        <end position="263"/>
    </location>
</feature>
<dbReference type="Gene3D" id="3.30.70.100">
    <property type="match status" value="1"/>
</dbReference>
<evidence type="ECO:0000313" key="12">
    <source>
        <dbReference type="Proteomes" id="UP000288812"/>
    </source>
</evidence>
<dbReference type="InterPro" id="IPR049278">
    <property type="entry name" value="MS_channel_C"/>
</dbReference>
<sequence length="271" mass="31098">MEFLDVLYQYIVEHEFLGKIINVAVVIVFALILSKIMTYLIDRNLSLEEVKKKNSYMRIVTIMNLVRNIGKIVIFFLAITISLDILGVNTTPIIAAFSVGSLAISFGAQSLIKDIINGFFIILEDQYRVGDLVEILDYQGYVEEFGLRSTLLRDFNGEVHIIPNGKIEIVTNKQKGRARAKVVLSLDLEEDPRKIVDLIKTRISFLEKDYRVLEGPSVWGVTNNTDRGYEITISANVISGEQFKVEYEIREEMVEMFRENNIKLPEIRVRR</sequence>
<comment type="similarity">
    <text evidence="2">Belongs to the MscS (TC 1.A.23) family.</text>
</comment>
<feature type="domain" description="Mechanosensitive ion channel MscS" evidence="8">
    <location>
        <begin position="111"/>
        <end position="171"/>
    </location>
</feature>
<dbReference type="RefSeq" id="WP_127724086.1">
    <property type="nucleotide sequence ID" value="NZ_RLIH01000004.1"/>
</dbReference>
<organism evidence="11 12">
    <name type="scientific">Anaerosphaera multitolerans</name>
    <dbReference type="NCBI Taxonomy" id="2487351"/>
    <lineage>
        <taxon>Bacteria</taxon>
        <taxon>Bacillati</taxon>
        <taxon>Bacillota</taxon>
        <taxon>Tissierellia</taxon>
        <taxon>Tissierellales</taxon>
        <taxon>Peptoniphilaceae</taxon>
        <taxon>Anaerosphaera</taxon>
    </lineage>
</organism>
<comment type="subcellular location">
    <subcellularLocation>
        <location evidence="1">Cell membrane</location>
        <topology evidence="1">Multi-pass membrane protein</topology>
    </subcellularLocation>
</comment>
<evidence type="ECO:0000313" key="11">
    <source>
        <dbReference type="EMBL" id="RVU55069.1"/>
    </source>
</evidence>
<gene>
    <name evidence="11" type="ORF">EF514_04045</name>
</gene>
<feature type="transmembrane region" description="Helical" evidence="7">
    <location>
        <begin position="62"/>
        <end position="81"/>
    </location>
</feature>
<dbReference type="Pfam" id="PF21088">
    <property type="entry name" value="MS_channel_1st"/>
    <property type="match status" value="1"/>
</dbReference>
<evidence type="ECO:0000259" key="10">
    <source>
        <dbReference type="Pfam" id="PF21088"/>
    </source>
</evidence>
<dbReference type="SUPFAM" id="SSF50182">
    <property type="entry name" value="Sm-like ribonucleoproteins"/>
    <property type="match status" value="1"/>
</dbReference>
<keyword evidence="4 7" id="KW-0812">Transmembrane</keyword>
<evidence type="ECO:0000256" key="7">
    <source>
        <dbReference type="SAM" id="Phobius"/>
    </source>
</evidence>
<keyword evidence="12" id="KW-1185">Reference proteome</keyword>
<evidence type="ECO:0000256" key="5">
    <source>
        <dbReference type="ARBA" id="ARBA00022989"/>
    </source>
</evidence>
<keyword evidence="5 7" id="KW-1133">Transmembrane helix</keyword>
<comment type="caution">
    <text evidence="11">The sequence shown here is derived from an EMBL/GenBank/DDBJ whole genome shotgun (WGS) entry which is preliminary data.</text>
</comment>
<keyword evidence="3" id="KW-1003">Cell membrane</keyword>
<evidence type="ECO:0000259" key="8">
    <source>
        <dbReference type="Pfam" id="PF00924"/>
    </source>
</evidence>
<dbReference type="Pfam" id="PF00924">
    <property type="entry name" value="MS_channel_2nd"/>
    <property type="match status" value="1"/>
</dbReference>
<dbReference type="OrthoDB" id="9809206at2"/>
<protein>
    <submittedName>
        <fullName evidence="11">Mechanosensitive ion channel family protein</fullName>
    </submittedName>
</protein>
<dbReference type="Gene3D" id="2.30.30.60">
    <property type="match status" value="1"/>
</dbReference>
<keyword evidence="6 7" id="KW-0472">Membrane</keyword>
<accession>A0A437S7K9</accession>
<dbReference type="InterPro" id="IPR010920">
    <property type="entry name" value="LSM_dom_sf"/>
</dbReference>
<evidence type="ECO:0000259" key="9">
    <source>
        <dbReference type="Pfam" id="PF21082"/>
    </source>
</evidence>
<evidence type="ECO:0000256" key="6">
    <source>
        <dbReference type="ARBA" id="ARBA00023136"/>
    </source>
</evidence>
<dbReference type="InterPro" id="IPR011066">
    <property type="entry name" value="MscS_channel_C_sf"/>
</dbReference>
<dbReference type="Proteomes" id="UP000288812">
    <property type="component" value="Unassembled WGS sequence"/>
</dbReference>
<feature type="transmembrane region" description="Helical" evidence="7">
    <location>
        <begin position="20"/>
        <end position="41"/>
    </location>
</feature>
<evidence type="ECO:0000256" key="3">
    <source>
        <dbReference type="ARBA" id="ARBA00022475"/>
    </source>
</evidence>
<feature type="transmembrane region" description="Helical" evidence="7">
    <location>
        <begin position="93"/>
        <end position="112"/>
    </location>
</feature>
<dbReference type="InterPro" id="IPR049142">
    <property type="entry name" value="MS_channel_1st"/>
</dbReference>
<dbReference type="InterPro" id="IPR006685">
    <property type="entry name" value="MscS_channel_2nd"/>
</dbReference>
<dbReference type="GO" id="GO:0008381">
    <property type="term" value="F:mechanosensitive monoatomic ion channel activity"/>
    <property type="evidence" value="ECO:0007669"/>
    <property type="project" value="InterPro"/>
</dbReference>
<dbReference type="Pfam" id="PF21082">
    <property type="entry name" value="MS_channel_3rd"/>
    <property type="match status" value="1"/>
</dbReference>